<dbReference type="AlphaFoldDB" id="A0A7J6UXU5"/>
<accession>A0A7J6UXU5</accession>
<comment type="caution">
    <text evidence="1">The sequence shown here is derived from an EMBL/GenBank/DDBJ whole genome shotgun (WGS) entry which is preliminary data.</text>
</comment>
<dbReference type="Proteomes" id="UP000554482">
    <property type="component" value="Unassembled WGS sequence"/>
</dbReference>
<evidence type="ECO:0000313" key="1">
    <source>
        <dbReference type="EMBL" id="KAF5177399.1"/>
    </source>
</evidence>
<gene>
    <name evidence="1" type="ORF">FRX31_033015</name>
</gene>
<organism evidence="1 2">
    <name type="scientific">Thalictrum thalictroides</name>
    <name type="common">Rue-anemone</name>
    <name type="synonym">Anemone thalictroides</name>
    <dbReference type="NCBI Taxonomy" id="46969"/>
    <lineage>
        <taxon>Eukaryota</taxon>
        <taxon>Viridiplantae</taxon>
        <taxon>Streptophyta</taxon>
        <taxon>Embryophyta</taxon>
        <taxon>Tracheophyta</taxon>
        <taxon>Spermatophyta</taxon>
        <taxon>Magnoliopsida</taxon>
        <taxon>Ranunculales</taxon>
        <taxon>Ranunculaceae</taxon>
        <taxon>Thalictroideae</taxon>
        <taxon>Thalictrum</taxon>
    </lineage>
</organism>
<reference evidence="1 2" key="1">
    <citation type="submission" date="2020-06" db="EMBL/GenBank/DDBJ databases">
        <title>Transcriptomic and genomic resources for Thalictrum thalictroides and T. hernandezii: Facilitating candidate gene discovery in an emerging model plant lineage.</title>
        <authorList>
            <person name="Arias T."/>
            <person name="Riano-Pachon D.M."/>
            <person name="Di Stilio V.S."/>
        </authorList>
    </citation>
    <scope>NUCLEOTIDE SEQUENCE [LARGE SCALE GENOMIC DNA]</scope>
    <source>
        <strain evidence="2">cv. WT478/WT964</strain>
        <tissue evidence="1">Leaves</tissue>
    </source>
</reference>
<feature type="non-terminal residue" evidence="1">
    <location>
        <position position="108"/>
    </location>
</feature>
<protein>
    <submittedName>
        <fullName evidence="1">Uncharacterized protein</fullName>
    </submittedName>
</protein>
<dbReference type="EMBL" id="JABWDY010041437">
    <property type="protein sequence ID" value="KAF5177399.1"/>
    <property type="molecule type" value="Genomic_DNA"/>
</dbReference>
<proteinExistence type="predicted"/>
<evidence type="ECO:0000313" key="2">
    <source>
        <dbReference type="Proteomes" id="UP000554482"/>
    </source>
</evidence>
<name>A0A7J6UXU5_THATH</name>
<sequence length="108" mass="11983">MIINYLAAHGFFVVNANGIDNHNSPTAHLTSQTSYEKLQLQYQLQNDLLQANPTQVYNQMTMGDTSALYGENIADINHVAATQISDLGEWEERNGPMLSPTTVDIDTQ</sequence>
<keyword evidence="2" id="KW-1185">Reference proteome</keyword>